<accession>A0ABU1BT23</accession>
<organism evidence="1 2">
    <name type="scientific">Keguizhuia sedimenti</name>
    <dbReference type="NCBI Taxonomy" id="3064264"/>
    <lineage>
        <taxon>Bacteria</taxon>
        <taxon>Pseudomonadati</taxon>
        <taxon>Pseudomonadota</taxon>
        <taxon>Betaproteobacteria</taxon>
        <taxon>Burkholderiales</taxon>
        <taxon>Oxalobacteraceae</taxon>
        <taxon>Keguizhuia</taxon>
    </lineage>
</organism>
<dbReference type="SUPFAM" id="SSF53067">
    <property type="entry name" value="Actin-like ATPase domain"/>
    <property type="match status" value="1"/>
</dbReference>
<dbReference type="Proteomes" id="UP001225596">
    <property type="component" value="Unassembled WGS sequence"/>
</dbReference>
<dbReference type="Gene3D" id="3.30.420.300">
    <property type="entry name" value="2-keto-3-deoxy-galactonokinase, substrate binding domain"/>
    <property type="match status" value="1"/>
</dbReference>
<reference evidence="1 2" key="1">
    <citation type="submission" date="2023-08" db="EMBL/GenBank/DDBJ databases">
        <title>Oxalobacteraceae gen .nov., isolated from river sludge outside the plant.</title>
        <authorList>
            <person name="Zhao S.Y."/>
        </authorList>
    </citation>
    <scope>NUCLEOTIDE SEQUENCE [LARGE SCALE GENOMIC DNA]</scope>
    <source>
        <strain evidence="1 2">R-40</strain>
    </source>
</reference>
<dbReference type="Gene3D" id="3.30.420.310">
    <property type="entry name" value="2-keto-3-deoxy-galactonokinase, C-terminal domain"/>
    <property type="match status" value="1"/>
</dbReference>
<dbReference type="EMBL" id="JAUYVH010000010">
    <property type="protein sequence ID" value="MDQ9171556.1"/>
    <property type="molecule type" value="Genomic_DNA"/>
</dbReference>
<dbReference type="InterPro" id="IPR042258">
    <property type="entry name" value="DGOK_N"/>
</dbReference>
<comment type="caution">
    <text evidence="1">The sequence shown here is derived from an EMBL/GenBank/DDBJ whole genome shotgun (WGS) entry which is preliminary data.</text>
</comment>
<gene>
    <name evidence="1" type="ORF">Q8A64_14170</name>
</gene>
<evidence type="ECO:0000313" key="1">
    <source>
        <dbReference type="EMBL" id="MDQ9171556.1"/>
    </source>
</evidence>
<proteinExistence type="predicted"/>
<dbReference type="Pfam" id="PF05035">
    <property type="entry name" value="DGOK"/>
    <property type="match status" value="1"/>
</dbReference>
<dbReference type="RefSeq" id="WP_338437491.1">
    <property type="nucleotide sequence ID" value="NZ_JAUYVH010000010.1"/>
</dbReference>
<dbReference type="InterPro" id="IPR043129">
    <property type="entry name" value="ATPase_NBD"/>
</dbReference>
<keyword evidence="2" id="KW-1185">Reference proteome</keyword>
<sequence length="310" mass="33835">MNPSATHSTVPVLGIDWGTTNRRAYVFNHKGELIRQHSDAMGILAVKGNFEGSLRALLDKLELDEADVVMSGMVGSRNGWEEVPYLSVDRPILELPHAMREIDSGMPGVRCRIVPGYSFVNRHGLPDVMRGEETQVLGALRMGAEDDGWFVLPGTHSKWVAIEDGMITELMTFMTGEMYSLLTRQGTLSNLMHEQIDAPVAFRAGMAAARDGGFTHMAFACRALVVTGAMPATHAASFLSGLLIGAELHETSRRTHSGAGPDRPIVHVIGSETLAPKYQAALEFCDMVPRLWQPDQVFGSAVRFLAGFDQ</sequence>
<dbReference type="CDD" id="cd24012">
    <property type="entry name" value="ASKHA_NBD_KDGal-kinase"/>
    <property type="match status" value="1"/>
</dbReference>
<name>A0ABU1BT23_9BURK</name>
<dbReference type="InterPro" id="IPR007729">
    <property type="entry name" value="DGOK"/>
</dbReference>
<evidence type="ECO:0000313" key="2">
    <source>
        <dbReference type="Proteomes" id="UP001225596"/>
    </source>
</evidence>
<dbReference type="InterPro" id="IPR042257">
    <property type="entry name" value="DGOK_C"/>
</dbReference>
<protein>
    <submittedName>
        <fullName evidence="1">2-dehydro-3-deoxygalactonokinase</fullName>
    </submittedName>
</protein>